<keyword evidence="4" id="KW-1185">Reference proteome</keyword>
<dbReference type="Gene3D" id="3.40.50.1110">
    <property type="entry name" value="SGNH hydrolase"/>
    <property type="match status" value="1"/>
</dbReference>
<dbReference type="EMBL" id="JANLCK010000016">
    <property type="protein sequence ID" value="MCS5727890.1"/>
    <property type="molecule type" value="Genomic_DNA"/>
</dbReference>
<reference evidence="3" key="1">
    <citation type="submission" date="2022-08" db="EMBL/GenBank/DDBJ databases">
        <authorList>
            <person name="Deng Y."/>
            <person name="Han X.-F."/>
            <person name="Zhang Y.-Q."/>
        </authorList>
    </citation>
    <scope>NUCLEOTIDE SEQUENCE</scope>
    <source>
        <strain evidence="3">CPCC 203407</strain>
    </source>
</reference>
<evidence type="ECO:0000256" key="1">
    <source>
        <dbReference type="SAM" id="MobiDB-lite"/>
    </source>
</evidence>
<dbReference type="Pfam" id="PF13472">
    <property type="entry name" value="Lipase_GDSL_2"/>
    <property type="match status" value="1"/>
</dbReference>
<accession>A0AA41XJT3</accession>
<dbReference type="InterPro" id="IPR036514">
    <property type="entry name" value="SGNH_hydro_sf"/>
</dbReference>
<sequence length="186" mass="19464">MVTFLGDSYTGGSRQDSGEDARYPKLVGEALDISVHSAGLGGSGYVAVGTANKALPTLVNKIHVDSDVVVVFGSRNDKAGYQAVYDAASGMYGRIRERFPDAKLVAVGPAWPASVTPDFVIESDNAVRDAAAENGATYVSALEWLKGDPALIGADNVHPNDAGHAYLAAQFEQIVRAALEEKPPAS</sequence>
<dbReference type="Proteomes" id="UP001165587">
    <property type="component" value="Unassembled WGS sequence"/>
</dbReference>
<gene>
    <name evidence="3" type="ORF">N1028_18490</name>
</gene>
<comment type="caution">
    <text evidence="3">The sequence shown here is derived from an EMBL/GenBank/DDBJ whole genome shotgun (WGS) entry which is preliminary data.</text>
</comment>
<feature type="region of interest" description="Disordered" evidence="1">
    <location>
        <begin position="1"/>
        <end position="21"/>
    </location>
</feature>
<dbReference type="AlphaFoldDB" id="A0AA41XJT3"/>
<protein>
    <submittedName>
        <fullName evidence="3">SGNH/GDSL hydrolase family protein</fullName>
    </submittedName>
</protein>
<evidence type="ECO:0000259" key="2">
    <source>
        <dbReference type="Pfam" id="PF13472"/>
    </source>
</evidence>
<dbReference type="RefSeq" id="WP_259530971.1">
    <property type="nucleotide sequence ID" value="NZ_JANLCK010000016.1"/>
</dbReference>
<feature type="domain" description="SGNH hydrolase-type esterase" evidence="2">
    <location>
        <begin position="4"/>
        <end position="165"/>
    </location>
</feature>
<proteinExistence type="predicted"/>
<dbReference type="InterPro" id="IPR013830">
    <property type="entry name" value="SGNH_hydro"/>
</dbReference>
<dbReference type="GO" id="GO:0016787">
    <property type="term" value="F:hydrolase activity"/>
    <property type="evidence" value="ECO:0007669"/>
    <property type="project" value="UniProtKB-KW"/>
</dbReference>
<dbReference type="CDD" id="cd00229">
    <property type="entry name" value="SGNH_hydrolase"/>
    <property type="match status" value="1"/>
</dbReference>
<name>A0AA41XJT3_9MICO</name>
<organism evidence="3 4">
    <name type="scientific">Herbiconiux oxytropis</name>
    <dbReference type="NCBI Taxonomy" id="2970915"/>
    <lineage>
        <taxon>Bacteria</taxon>
        <taxon>Bacillati</taxon>
        <taxon>Actinomycetota</taxon>
        <taxon>Actinomycetes</taxon>
        <taxon>Micrococcales</taxon>
        <taxon>Microbacteriaceae</taxon>
        <taxon>Herbiconiux</taxon>
    </lineage>
</organism>
<evidence type="ECO:0000313" key="3">
    <source>
        <dbReference type="EMBL" id="MCS5727890.1"/>
    </source>
</evidence>
<evidence type="ECO:0000313" key="4">
    <source>
        <dbReference type="Proteomes" id="UP001165587"/>
    </source>
</evidence>
<dbReference type="SUPFAM" id="SSF52266">
    <property type="entry name" value="SGNH hydrolase"/>
    <property type="match status" value="1"/>
</dbReference>
<keyword evidence="3" id="KW-0378">Hydrolase</keyword>